<keyword evidence="6" id="KW-0732">Signal</keyword>
<dbReference type="CDD" id="cd08998">
    <property type="entry name" value="GH43_Arb43a-like"/>
    <property type="match status" value="1"/>
</dbReference>
<proteinExistence type="inferred from homology"/>
<dbReference type="PROSITE" id="PS50231">
    <property type="entry name" value="RICIN_B_LECTIN"/>
    <property type="match status" value="1"/>
</dbReference>
<dbReference type="Proteomes" id="UP000625527">
    <property type="component" value="Unassembled WGS sequence"/>
</dbReference>
<evidence type="ECO:0000256" key="4">
    <source>
        <dbReference type="ARBA" id="ARBA00023295"/>
    </source>
</evidence>
<organism evidence="8 9">
    <name type="scientific">Myceligenerans pegani</name>
    <dbReference type="NCBI Taxonomy" id="2776917"/>
    <lineage>
        <taxon>Bacteria</taxon>
        <taxon>Bacillati</taxon>
        <taxon>Actinomycetota</taxon>
        <taxon>Actinomycetes</taxon>
        <taxon>Micrococcales</taxon>
        <taxon>Promicromonosporaceae</taxon>
        <taxon>Myceligenerans</taxon>
    </lineage>
</organism>
<dbReference type="Gene3D" id="2.115.10.20">
    <property type="entry name" value="Glycosyl hydrolase domain, family 43"/>
    <property type="match status" value="1"/>
</dbReference>
<dbReference type="InterPro" id="IPR006710">
    <property type="entry name" value="Glyco_hydro_43"/>
</dbReference>
<comment type="pathway">
    <text evidence="1">Glycan metabolism; L-arabinan degradation.</text>
</comment>
<dbReference type="EMBL" id="JADAQT010000057">
    <property type="protein sequence ID" value="MBE1875105.1"/>
    <property type="molecule type" value="Genomic_DNA"/>
</dbReference>
<keyword evidence="9" id="KW-1185">Reference proteome</keyword>
<reference evidence="8 9" key="1">
    <citation type="submission" date="2020-10" db="EMBL/GenBank/DDBJ databases">
        <title>Myceligenerans pegani sp. nov., an endophytic actinomycete isolated from Peganum harmala L. in Xinjiang, China.</title>
        <authorList>
            <person name="Xin L."/>
        </authorList>
    </citation>
    <scope>NUCLEOTIDE SEQUENCE [LARGE SCALE GENOMIC DNA]</scope>
    <source>
        <strain evidence="8 9">TRM65318</strain>
    </source>
</reference>
<protein>
    <submittedName>
        <fullName evidence="8">Family 43 glycosylhydrolase</fullName>
    </submittedName>
</protein>
<dbReference type="SUPFAM" id="SSF75005">
    <property type="entry name" value="Arabinanase/levansucrase/invertase"/>
    <property type="match status" value="1"/>
</dbReference>
<dbReference type="PANTHER" id="PTHR43301:SF3">
    <property type="entry name" value="ARABINAN ENDO-1,5-ALPHA-L-ARABINOSIDASE A-RELATED"/>
    <property type="match status" value="1"/>
</dbReference>
<gene>
    <name evidence="8" type="ORF">IHE71_05185</name>
</gene>
<dbReference type="InterPro" id="IPR050727">
    <property type="entry name" value="GH43_arabinanases"/>
</dbReference>
<dbReference type="InterPro" id="IPR023296">
    <property type="entry name" value="Glyco_hydro_beta-prop_sf"/>
</dbReference>
<keyword evidence="4 5" id="KW-0326">Glycosidase</keyword>
<dbReference type="Pfam" id="PF14200">
    <property type="entry name" value="RicinB_lectin_2"/>
    <property type="match status" value="2"/>
</dbReference>
<dbReference type="InterPro" id="IPR035992">
    <property type="entry name" value="Ricin_B-like_lectins"/>
</dbReference>
<evidence type="ECO:0000259" key="7">
    <source>
        <dbReference type="SMART" id="SM00458"/>
    </source>
</evidence>
<dbReference type="Gene3D" id="2.80.10.50">
    <property type="match status" value="3"/>
</dbReference>
<evidence type="ECO:0000256" key="1">
    <source>
        <dbReference type="ARBA" id="ARBA00004834"/>
    </source>
</evidence>
<comment type="similarity">
    <text evidence="2 5">Belongs to the glycosyl hydrolase 43 family.</text>
</comment>
<dbReference type="SUPFAM" id="SSF50370">
    <property type="entry name" value="Ricin B-like lectins"/>
    <property type="match status" value="1"/>
</dbReference>
<feature type="domain" description="Ricin B lectin" evidence="7">
    <location>
        <begin position="45"/>
        <end position="181"/>
    </location>
</feature>
<evidence type="ECO:0000256" key="2">
    <source>
        <dbReference type="ARBA" id="ARBA00009865"/>
    </source>
</evidence>
<evidence type="ECO:0000256" key="6">
    <source>
        <dbReference type="SAM" id="SignalP"/>
    </source>
</evidence>
<comment type="caution">
    <text evidence="8">The sequence shown here is derived from an EMBL/GenBank/DDBJ whole genome shotgun (WGS) entry which is preliminary data.</text>
</comment>
<dbReference type="InterPro" id="IPR000772">
    <property type="entry name" value="Ricin_B_lectin"/>
</dbReference>
<evidence type="ECO:0000313" key="8">
    <source>
        <dbReference type="EMBL" id="MBE1875105.1"/>
    </source>
</evidence>
<accession>A0ABR9MUN8</accession>
<evidence type="ECO:0000313" key="9">
    <source>
        <dbReference type="Proteomes" id="UP000625527"/>
    </source>
</evidence>
<dbReference type="PANTHER" id="PTHR43301">
    <property type="entry name" value="ARABINAN ENDO-1,5-ALPHA-L-ARABINOSIDASE"/>
    <property type="match status" value="1"/>
</dbReference>
<feature type="signal peptide" evidence="6">
    <location>
        <begin position="1"/>
        <end position="39"/>
    </location>
</feature>
<dbReference type="Pfam" id="PF04616">
    <property type="entry name" value="Glyco_hydro_43"/>
    <property type="match status" value="1"/>
</dbReference>
<keyword evidence="3 5" id="KW-0378">Hydrolase</keyword>
<evidence type="ECO:0000256" key="5">
    <source>
        <dbReference type="RuleBase" id="RU361187"/>
    </source>
</evidence>
<name>A0ABR9MUN8_9MICO</name>
<dbReference type="SMART" id="SM00458">
    <property type="entry name" value="RICIN"/>
    <property type="match status" value="1"/>
</dbReference>
<dbReference type="RefSeq" id="WP_192861687.1">
    <property type="nucleotide sequence ID" value="NZ_JADAQT010000057.1"/>
</dbReference>
<sequence>MEPTRVLSRRVPRAALTVLAALALALAYVVAPSAGPASAATIDTNTWYVLVNQHSGKAMEIGGGSSAQGAEVTQFTRNDTCAQQWRFLDSGGGYYRLQNRCSGLVAEIYEHSVDNGAQVVQWSDLGNPNQQFSVQDVSGNIQLVNRNSGKALDLWGWSTADGARISQYDDTNAANQQWRMIAVDTAASYPNPGPISGDTFAHDPTVIKRTNGEYLLAFTANGVGLKTSADRTTWNDVGAAFPNGTPWADEYTGGNRNLWAPELRYANGQYYLWYSASTFESNKSAIFLATSPSGASGTWTNRGVVIESDAGDNFNAIDPAVTVDQSGNWWMSFGSFWSGIKMIRLDPSTGMRSGTAFHSIASRGGDAIEAPTIHYRNGYYYLFVSFDRCCQGTASTYRVMVGRSTSITGPYVDRAGTPMTNGGGTQILASHGSVHGPGHQTVLADSDADALFYHYYRDDGRATLGINLLRYDDGWPSVY</sequence>
<feature type="chain" id="PRO_5045210783" evidence="6">
    <location>
        <begin position="40"/>
        <end position="479"/>
    </location>
</feature>
<evidence type="ECO:0000256" key="3">
    <source>
        <dbReference type="ARBA" id="ARBA00022801"/>
    </source>
</evidence>